<name>A0AAV4IWN9_9GAST</name>
<organism evidence="1 2">
    <name type="scientific">Elysia marginata</name>
    <dbReference type="NCBI Taxonomy" id="1093978"/>
    <lineage>
        <taxon>Eukaryota</taxon>
        <taxon>Metazoa</taxon>
        <taxon>Spiralia</taxon>
        <taxon>Lophotrochozoa</taxon>
        <taxon>Mollusca</taxon>
        <taxon>Gastropoda</taxon>
        <taxon>Heterobranchia</taxon>
        <taxon>Euthyneura</taxon>
        <taxon>Panpulmonata</taxon>
        <taxon>Sacoglossa</taxon>
        <taxon>Placobranchoidea</taxon>
        <taxon>Plakobranchidae</taxon>
        <taxon>Elysia</taxon>
    </lineage>
</organism>
<dbReference type="AlphaFoldDB" id="A0AAV4IWN9"/>
<dbReference type="Proteomes" id="UP000762676">
    <property type="component" value="Unassembled WGS sequence"/>
</dbReference>
<evidence type="ECO:0000313" key="2">
    <source>
        <dbReference type="Proteomes" id="UP000762676"/>
    </source>
</evidence>
<accession>A0AAV4IWN9</accession>
<reference evidence="1 2" key="1">
    <citation type="journal article" date="2021" name="Elife">
        <title>Chloroplast acquisition without the gene transfer in kleptoplastic sea slugs, Plakobranchus ocellatus.</title>
        <authorList>
            <person name="Maeda T."/>
            <person name="Takahashi S."/>
            <person name="Yoshida T."/>
            <person name="Shimamura S."/>
            <person name="Takaki Y."/>
            <person name="Nagai Y."/>
            <person name="Toyoda A."/>
            <person name="Suzuki Y."/>
            <person name="Arimoto A."/>
            <person name="Ishii H."/>
            <person name="Satoh N."/>
            <person name="Nishiyama T."/>
            <person name="Hasebe M."/>
            <person name="Maruyama T."/>
            <person name="Minagawa J."/>
            <person name="Obokata J."/>
            <person name="Shigenobu S."/>
        </authorList>
    </citation>
    <scope>NUCLEOTIDE SEQUENCE [LARGE SCALE GENOMIC DNA]</scope>
</reference>
<keyword evidence="2" id="KW-1185">Reference proteome</keyword>
<proteinExistence type="predicted"/>
<dbReference type="EMBL" id="BMAT01002804">
    <property type="protein sequence ID" value="GFS14536.1"/>
    <property type="molecule type" value="Genomic_DNA"/>
</dbReference>
<comment type="caution">
    <text evidence="1">The sequence shown here is derived from an EMBL/GenBank/DDBJ whole genome shotgun (WGS) entry which is preliminary data.</text>
</comment>
<evidence type="ECO:0000313" key="1">
    <source>
        <dbReference type="EMBL" id="GFS14536.1"/>
    </source>
</evidence>
<protein>
    <submittedName>
        <fullName evidence="1">Uncharacterized protein</fullName>
    </submittedName>
</protein>
<gene>
    <name evidence="1" type="ORF">ElyMa_001426100</name>
</gene>
<sequence length="67" mass="7777">MPVSFKTDFLQVLEEVTCFFNKAVDDAEYQGKDVMRMYSKELEQTNVFCNYLSALSDALDIEVFVLH</sequence>